<dbReference type="HOGENOM" id="CLU_037768_0_0_1"/>
<name>E3RX28_PYRTT</name>
<accession>E3RX28</accession>
<dbReference type="eggNOG" id="ENOG502SKJK">
    <property type="taxonomic scope" value="Eukaryota"/>
</dbReference>
<proteinExistence type="predicted"/>
<evidence type="ECO:0000313" key="2">
    <source>
        <dbReference type="Proteomes" id="UP000001067"/>
    </source>
</evidence>
<organism evidence="2">
    <name type="scientific">Pyrenophora teres f. teres (strain 0-1)</name>
    <name type="common">Barley net blotch fungus</name>
    <name type="synonym">Drechslera teres f. teres</name>
    <dbReference type="NCBI Taxonomy" id="861557"/>
    <lineage>
        <taxon>Eukaryota</taxon>
        <taxon>Fungi</taxon>
        <taxon>Dikarya</taxon>
        <taxon>Ascomycota</taxon>
        <taxon>Pezizomycotina</taxon>
        <taxon>Dothideomycetes</taxon>
        <taxon>Pleosporomycetidae</taxon>
        <taxon>Pleosporales</taxon>
        <taxon>Pleosporineae</taxon>
        <taxon>Pleosporaceae</taxon>
        <taxon>Pyrenophora</taxon>
    </lineage>
</organism>
<dbReference type="Gene3D" id="2.60.270.50">
    <property type="match status" value="1"/>
</dbReference>
<evidence type="ECO:0000313" key="1">
    <source>
        <dbReference type="EMBL" id="EFQ89726.1"/>
    </source>
</evidence>
<sequence length="617" mass="69128">MAQASDIHTYADYGSYIHVHNKTSVDIVLDDSGVEEGEWAKGSPPNTIEAGCEGIIHLKDKVLFGGSKGFTVYEIYTPKGNKRVTVRLDFADPYSASDNYLYAKSSKPNQVSVNVLSYQGSGHPFTAHVEIYLAGDDDHSDSIEAQFKIGFDTVGGLLHWQPVHEEIAIAAFIRSNLHFPKGTTYNNLDARQWEYVRGLVWPDDPSCLLFKNLRDNNSTFDLGDDFLGDFNHGKKTCMTQRSHFGDLQLLHGMASDVNEDPNTTKRNILAWLEVMYKLAVGKEINERDLLCDKLPGSFKASTSGNQTLRDLLLGNTPEYRKADISRRALGVCLHMIQDSYAVGHTLRRLKNPNDLAGRDKDGYISFLPNTHAQLGPLITFHAYLGQSSRHDHYDDSDSDDRSPRDLNSFNKIIGARDAIDKCTTLINFFAAKTRWDDGVRAFLDNEVYALDERVTRSNAQVDERFGLPDTCGVVAVEKAGNSGEGDEEYTAGLERKMLMLEGGLAYAQPQASVAQRIKKYLPDSNEYKDMRSFSYWIKRNTYWKREWVGGAGRWPFGYAVNRQQAASSTLQQAKTLSLEAEDRDINIKSLNMNDLKDIYKSRDTVADITAGANTNLT</sequence>
<keyword evidence="2" id="KW-1185">Reference proteome</keyword>
<dbReference type="OrthoDB" id="5423490at2759"/>
<dbReference type="EMBL" id="GL535584">
    <property type="protein sequence ID" value="EFQ89726.1"/>
    <property type="molecule type" value="Genomic_DNA"/>
</dbReference>
<dbReference type="AlphaFoldDB" id="E3RX28"/>
<dbReference type="Proteomes" id="UP000001067">
    <property type="component" value="Unassembled WGS sequence"/>
</dbReference>
<gene>
    <name evidence="1" type="ORF">PTT_13910</name>
</gene>
<protein>
    <submittedName>
        <fullName evidence="1">Uncharacterized protein</fullName>
    </submittedName>
</protein>
<dbReference type="KEGG" id="pte:PTT_13910"/>
<reference evidence="1 2" key="1">
    <citation type="journal article" date="2010" name="Genome Biol.">
        <title>A first genome assembly of the barley fungal pathogen Pyrenophora teres f. teres.</title>
        <authorList>
            <person name="Ellwood S.R."/>
            <person name="Liu Z."/>
            <person name="Syme R.A."/>
            <person name="Lai Z."/>
            <person name="Hane J.K."/>
            <person name="Keiper F."/>
            <person name="Moffat C.S."/>
            <person name="Oliver R.P."/>
            <person name="Friesen T.L."/>
        </authorList>
    </citation>
    <scope>NUCLEOTIDE SEQUENCE [LARGE SCALE GENOMIC DNA]</scope>
    <source>
        <strain evidence="1 2">0-1</strain>
    </source>
</reference>